<reference evidence="3 4" key="1">
    <citation type="journal article" date="2016" name="Proc. Natl. Acad. Sci. U.S.A.">
        <title>Comparative genomics of biotechnologically important yeasts.</title>
        <authorList>
            <person name="Riley R."/>
            <person name="Haridas S."/>
            <person name="Wolfe K.H."/>
            <person name="Lopes M.R."/>
            <person name="Hittinger C.T."/>
            <person name="Goeker M."/>
            <person name="Salamov A.A."/>
            <person name="Wisecaver J.H."/>
            <person name="Long T.M."/>
            <person name="Calvey C.H."/>
            <person name="Aerts A.L."/>
            <person name="Barry K.W."/>
            <person name="Choi C."/>
            <person name="Clum A."/>
            <person name="Coughlan A.Y."/>
            <person name="Deshpande S."/>
            <person name="Douglass A.P."/>
            <person name="Hanson S.J."/>
            <person name="Klenk H.-P."/>
            <person name="LaButti K.M."/>
            <person name="Lapidus A."/>
            <person name="Lindquist E.A."/>
            <person name="Lipzen A.M."/>
            <person name="Meier-Kolthoff J.P."/>
            <person name="Ohm R.A."/>
            <person name="Otillar R.P."/>
            <person name="Pangilinan J.L."/>
            <person name="Peng Y."/>
            <person name="Rokas A."/>
            <person name="Rosa C.A."/>
            <person name="Scheuner C."/>
            <person name="Sibirny A.A."/>
            <person name="Slot J.C."/>
            <person name="Stielow J.B."/>
            <person name="Sun H."/>
            <person name="Kurtzman C.P."/>
            <person name="Blackwell M."/>
            <person name="Grigoriev I.V."/>
            <person name="Jeffries T.W."/>
        </authorList>
    </citation>
    <scope>NUCLEOTIDE SEQUENCE [LARGE SCALE GENOMIC DNA]</scope>
    <source>
        <strain evidence="3 4">DSM 6958</strain>
    </source>
</reference>
<dbReference type="AlphaFoldDB" id="A0A1E3PMJ5"/>
<keyword evidence="2" id="KW-0812">Transmembrane</keyword>
<organism evidence="3 4">
    <name type="scientific">Nadsonia fulvescens var. elongata DSM 6958</name>
    <dbReference type="NCBI Taxonomy" id="857566"/>
    <lineage>
        <taxon>Eukaryota</taxon>
        <taxon>Fungi</taxon>
        <taxon>Dikarya</taxon>
        <taxon>Ascomycota</taxon>
        <taxon>Saccharomycotina</taxon>
        <taxon>Dipodascomycetes</taxon>
        <taxon>Dipodascales</taxon>
        <taxon>Dipodascales incertae sedis</taxon>
        <taxon>Nadsonia</taxon>
    </lineage>
</organism>
<keyword evidence="4" id="KW-1185">Reference proteome</keyword>
<gene>
    <name evidence="3" type="ORF">NADFUDRAFT_46060</name>
</gene>
<evidence type="ECO:0000313" key="4">
    <source>
        <dbReference type="Proteomes" id="UP000095009"/>
    </source>
</evidence>
<dbReference type="Proteomes" id="UP000095009">
    <property type="component" value="Unassembled WGS sequence"/>
</dbReference>
<dbReference type="EMBL" id="KV454408">
    <property type="protein sequence ID" value="ODQ66649.1"/>
    <property type="molecule type" value="Genomic_DNA"/>
</dbReference>
<evidence type="ECO:0000256" key="2">
    <source>
        <dbReference type="SAM" id="Phobius"/>
    </source>
</evidence>
<evidence type="ECO:0000256" key="1">
    <source>
        <dbReference type="SAM" id="MobiDB-lite"/>
    </source>
</evidence>
<proteinExistence type="predicted"/>
<feature type="transmembrane region" description="Helical" evidence="2">
    <location>
        <begin position="6"/>
        <end position="29"/>
    </location>
</feature>
<name>A0A1E3PMJ5_9ASCO</name>
<protein>
    <submittedName>
        <fullName evidence="3">Uncharacterized protein</fullName>
    </submittedName>
</protein>
<evidence type="ECO:0000313" key="3">
    <source>
        <dbReference type="EMBL" id="ODQ66649.1"/>
    </source>
</evidence>
<feature type="compositionally biased region" description="Low complexity" evidence="1">
    <location>
        <begin position="182"/>
        <end position="197"/>
    </location>
</feature>
<keyword evidence="2" id="KW-0472">Membrane</keyword>
<feature type="region of interest" description="Disordered" evidence="1">
    <location>
        <begin position="182"/>
        <end position="205"/>
    </location>
</feature>
<keyword evidence="2" id="KW-1133">Transmembrane helix</keyword>
<sequence>MGDTTDIFPGVVMGFLIVFMIIVAGAALMNNRQKAEADKTPEDPILDHFTGYDQYHRPLLQKAMTKINQAQFIVSHLHKDAQLGAEEACSQDDASLADDNHEAHLIKNSKQHSFEVVEDILFLNHCVLEKILHDNQAIIQSRTAKLNQAQEVLDQVNAKSLAAKSSKWAKLNPASWFKSSKNTLNDDGSSLNSSDLESQIEASVNEKSKMMPEDFELSVNNTDGWLHARLADDHPTKSSL</sequence>
<accession>A0A1E3PMJ5</accession>